<dbReference type="Proteomes" id="UP001162001">
    <property type="component" value="Segment"/>
</dbReference>
<dbReference type="Pfam" id="PF18922">
    <property type="entry name" value="DUF5672"/>
    <property type="match status" value="1"/>
</dbReference>
<keyword evidence="3" id="KW-1185">Reference proteome</keyword>
<evidence type="ECO:0000313" key="2">
    <source>
        <dbReference type="EMBL" id="QKF93734.1"/>
    </source>
</evidence>
<reference evidence="2 3" key="1">
    <citation type="submission" date="2020-04" db="EMBL/GenBank/DDBJ databases">
        <title>Advantages and limits of metagenomic assembly and binning of a giant virus.</title>
        <authorList>
            <person name="Schulz F."/>
            <person name="Andreani J."/>
            <person name="Francis R."/>
            <person name="Boudjemaa H."/>
            <person name="Bou Khalil J.Y."/>
            <person name="Lee J."/>
            <person name="La Scola B."/>
            <person name="Woyke T."/>
        </authorList>
    </citation>
    <scope>NUCLEOTIDE SEQUENCE [LARGE SCALE GENOMIC DNA]</scope>
    <source>
        <strain evidence="2 3">FV1/VV64</strain>
    </source>
</reference>
<evidence type="ECO:0000259" key="1">
    <source>
        <dbReference type="Pfam" id="PF18922"/>
    </source>
</evidence>
<dbReference type="EMBL" id="MT418680">
    <property type="protein sequence ID" value="QKF93734.1"/>
    <property type="molecule type" value="Genomic_DNA"/>
</dbReference>
<protein>
    <recommendedName>
        <fullName evidence="1">DUF5672 domain-containing protein</fullName>
    </recommendedName>
</protein>
<dbReference type="InterPro" id="IPR043729">
    <property type="entry name" value="DUF5672"/>
</dbReference>
<proteinExistence type="predicted"/>
<feature type="domain" description="DUF5672" evidence="1">
    <location>
        <begin position="228"/>
        <end position="382"/>
    </location>
</feature>
<name>A0A7D3UV69_9VIRU</name>
<sequence>MELIQSVHFNNINITNIFIQKINNHEDFCLNNHEFNINNTSINNYFTIKCVNGITRILNNGTQFNINIIFKLYIKTLHNCNFDNLDAMKQHYILYGNPNYDSKISMLKSLNIHKSLYDYLFDLDLFQQSYYPINTISETYMYLKDPKIEFRYFCFRYLDYIKSIKLPNITPSLNKETVIVEFRSFPHIEFLIRNMIIKIGSDWSHTVVCGNKNYDLIKNICCAISNNIKIIKLNIDNLNQSEYSKLLSTVEFWNNFIGDKILIYQEDSCIFNTNINDFLKYDYIGAPWPKEFNHPYNVGNGGFSLRSKSVMIKTINKISIYNTSFSPHTTNYIKHNKITTPPEDVYYSKNITEHHLGIVADWDTAHKFSMEILYYDNPLGGHNFWLSCKDWKCLLYRTILQQYSFNTNNNNISRLIQNLFKNDFLVDKNYTDNSIVSPFPNLNDNVAMFIN</sequence>
<accession>A0A7D3UV69</accession>
<organism evidence="2 3">
    <name type="scientific">Fadolivirus FV1/VV64</name>
    <dbReference type="NCBI Taxonomy" id="3070911"/>
    <lineage>
        <taxon>Viruses</taxon>
        <taxon>Varidnaviria</taxon>
        <taxon>Bamfordvirae</taxon>
        <taxon>Nucleocytoviricota</taxon>
        <taxon>Megaviricetes</taxon>
        <taxon>Imitervirales</taxon>
        <taxon>Mimiviridae</taxon>
        <taxon>Klosneuvirinae</taxon>
        <taxon>Fadolivirus</taxon>
        <taxon>Fadolivirus algeromassiliense</taxon>
    </lineage>
</organism>
<evidence type="ECO:0000313" key="3">
    <source>
        <dbReference type="Proteomes" id="UP001162001"/>
    </source>
</evidence>
<gene>
    <name evidence="2" type="ORF">Fadolivirus_1_276</name>
</gene>